<feature type="domain" description="Solute-binding protein family 5" evidence="1">
    <location>
        <begin position="281"/>
        <end position="540"/>
    </location>
</feature>
<comment type="caution">
    <text evidence="2">The sequence shown here is derived from an EMBL/GenBank/DDBJ whole genome shotgun (WGS) entry which is preliminary data.</text>
</comment>
<dbReference type="SUPFAM" id="SSF53850">
    <property type="entry name" value="Periplasmic binding protein-like II"/>
    <property type="match status" value="1"/>
</dbReference>
<accession>A0ABP7FIN8</accession>
<dbReference type="PIRSF" id="PIRSF002741">
    <property type="entry name" value="MppA"/>
    <property type="match status" value="1"/>
</dbReference>
<proteinExistence type="predicted"/>
<dbReference type="InterPro" id="IPR030678">
    <property type="entry name" value="Peptide/Ni-bd"/>
</dbReference>
<evidence type="ECO:0000313" key="2">
    <source>
        <dbReference type="EMBL" id="GAA3740422.1"/>
    </source>
</evidence>
<dbReference type="InterPro" id="IPR000914">
    <property type="entry name" value="SBP_5_dom"/>
</dbReference>
<dbReference type="PANTHER" id="PTHR30290">
    <property type="entry name" value="PERIPLASMIC BINDING COMPONENT OF ABC TRANSPORTER"/>
    <property type="match status" value="1"/>
</dbReference>
<dbReference type="EMBL" id="BAABAE010000003">
    <property type="protein sequence ID" value="GAA3740422.1"/>
    <property type="molecule type" value="Genomic_DNA"/>
</dbReference>
<dbReference type="PANTHER" id="PTHR30290:SF65">
    <property type="entry name" value="MONOACYL PHOSPHATIDYLINOSITOL TETRAMANNOSIDE-BINDING PROTEIN LPQW-RELATED"/>
    <property type="match status" value="1"/>
</dbReference>
<keyword evidence="3" id="KW-1185">Reference proteome</keyword>
<protein>
    <submittedName>
        <fullName evidence="2">ABC transporter family substrate-binding protein</fullName>
    </submittedName>
</protein>
<dbReference type="Gene3D" id="3.10.105.10">
    <property type="entry name" value="Dipeptide-binding Protein, Domain 3"/>
    <property type="match status" value="1"/>
</dbReference>
<dbReference type="Proteomes" id="UP001501004">
    <property type="component" value="Unassembled WGS sequence"/>
</dbReference>
<organism evidence="2 3">
    <name type="scientific">Leifsonella bigeumensis</name>
    <dbReference type="NCBI Taxonomy" id="433643"/>
    <lineage>
        <taxon>Bacteria</taxon>
        <taxon>Bacillati</taxon>
        <taxon>Actinomycetota</taxon>
        <taxon>Actinomycetes</taxon>
        <taxon>Micrococcales</taxon>
        <taxon>Microbacteriaceae</taxon>
        <taxon>Leifsonella</taxon>
    </lineage>
</organism>
<name>A0ABP7FIN8_9MICO</name>
<dbReference type="Pfam" id="PF00496">
    <property type="entry name" value="SBP_bac_5"/>
    <property type="match status" value="1"/>
</dbReference>
<sequence>MLTGVSVMRAHRSSRVVALAAALVGLLALAGCSTPTVIEDSSVTVAMSRAFFSLNDRTSYGNSPANSQVLQATSSRFAAYDENSELVADTSFGTYQLLSNDPLTVRYTIANDVTWSDGVPVDAADLLLAWVANSGALNTKDFDDGPYIDEETGRYAEPFPSDVVHFDGATSEGLQYVTEMPEIGDDGRSLTLTWDRYFVDWPLVLEVGLPAHVVATKALKLTPTAVPDDETGAVSDADRVRDGETAKAALVEAIQEDDTAELSAIANVWNSGFNLERLPDDPSLLVSNGPYTITGFEAGDHLVLSANPNYRGDHRPVFETIRVRFMADPLAQVQALADGEVDVVTPRPNPDVVDALRRIAGGAAPGVTASDEPDREGAHGVTVLDGVDGTYEHLDLKFANSKNGSLDDRRVREAFLKVVPWRAILDAMVTPVLGEAQPRASQLFFPGAPGYEGSVADNGSRSLERVDVPGAKALLAEAGVAKPVVCIMFDPANPRRQEEFKLIRESASDAGFAVTNCSSPDWLNLLSTLGTYDASLFSWRVTNLSFTGIQAIYLTDGLSNLNDYSNPEVDALLATLSVTVDPAKQLELRQQIDAILFEDSYGLPLYQNPVIVAHDDSVSGIGIAPLAPGIFWNVWEWMPVVEASPSPSG</sequence>
<gene>
    <name evidence="2" type="ORF">GCM10022239_15130</name>
</gene>
<reference evidence="3" key="1">
    <citation type="journal article" date="2019" name="Int. J. Syst. Evol. Microbiol.">
        <title>The Global Catalogue of Microorganisms (GCM) 10K type strain sequencing project: providing services to taxonomists for standard genome sequencing and annotation.</title>
        <authorList>
            <consortium name="The Broad Institute Genomics Platform"/>
            <consortium name="The Broad Institute Genome Sequencing Center for Infectious Disease"/>
            <person name="Wu L."/>
            <person name="Ma J."/>
        </authorList>
    </citation>
    <scope>NUCLEOTIDE SEQUENCE [LARGE SCALE GENOMIC DNA]</scope>
    <source>
        <strain evidence="3">JCM 16949</strain>
    </source>
</reference>
<dbReference type="InterPro" id="IPR039424">
    <property type="entry name" value="SBP_5"/>
</dbReference>
<evidence type="ECO:0000313" key="3">
    <source>
        <dbReference type="Proteomes" id="UP001501004"/>
    </source>
</evidence>
<dbReference type="CDD" id="cd08501">
    <property type="entry name" value="PBP2_Lpqw"/>
    <property type="match status" value="1"/>
</dbReference>
<dbReference type="Gene3D" id="3.40.190.10">
    <property type="entry name" value="Periplasmic binding protein-like II"/>
    <property type="match status" value="1"/>
</dbReference>
<evidence type="ECO:0000259" key="1">
    <source>
        <dbReference type="Pfam" id="PF00496"/>
    </source>
</evidence>